<accession>A0A8H7Q553</accession>
<reference evidence="7" key="1">
    <citation type="submission" date="2020-12" db="EMBL/GenBank/DDBJ databases">
        <title>Metabolic potential, ecology and presence of endohyphal bacteria is reflected in genomic diversity of Mucoromycotina.</title>
        <authorList>
            <person name="Muszewska A."/>
            <person name="Okrasinska A."/>
            <person name="Steczkiewicz K."/>
            <person name="Drgas O."/>
            <person name="Orlowska M."/>
            <person name="Perlinska-Lenart U."/>
            <person name="Aleksandrzak-Piekarczyk T."/>
            <person name="Szatraj K."/>
            <person name="Zielenkiewicz U."/>
            <person name="Pilsyk S."/>
            <person name="Malc E."/>
            <person name="Mieczkowski P."/>
            <person name="Kruszewska J.S."/>
            <person name="Biernat P."/>
            <person name="Pawlowska J."/>
        </authorList>
    </citation>
    <scope>NUCLEOTIDE SEQUENCE</scope>
    <source>
        <strain evidence="7">WA0000067209</strain>
    </source>
</reference>
<dbReference type="Pfam" id="PF08240">
    <property type="entry name" value="ADH_N"/>
    <property type="match status" value="1"/>
</dbReference>
<evidence type="ECO:0000256" key="1">
    <source>
        <dbReference type="ARBA" id="ARBA00001947"/>
    </source>
</evidence>
<dbReference type="AlphaFoldDB" id="A0A8H7Q553"/>
<evidence type="ECO:0000256" key="3">
    <source>
        <dbReference type="ARBA" id="ARBA00022833"/>
    </source>
</evidence>
<dbReference type="InterPro" id="IPR013154">
    <property type="entry name" value="ADH-like_N"/>
</dbReference>
<dbReference type="InterPro" id="IPR002328">
    <property type="entry name" value="ADH_Zn_CS"/>
</dbReference>
<proteinExistence type="inferred from homology"/>
<evidence type="ECO:0000313" key="7">
    <source>
        <dbReference type="EMBL" id="KAG2186297.1"/>
    </source>
</evidence>
<dbReference type="Gene3D" id="3.90.180.10">
    <property type="entry name" value="Medium-chain alcohol dehydrogenases, catalytic domain"/>
    <property type="match status" value="1"/>
</dbReference>
<dbReference type="Pfam" id="PF00107">
    <property type="entry name" value="ADH_zinc_N"/>
    <property type="match status" value="1"/>
</dbReference>
<dbReference type="OrthoDB" id="1560166at2759"/>
<keyword evidence="8" id="KW-1185">Reference proteome</keyword>
<organism evidence="7 8">
    <name type="scientific">Mortierella isabellina</name>
    <name type="common">Filamentous fungus</name>
    <name type="synonym">Umbelopsis isabellina</name>
    <dbReference type="NCBI Taxonomy" id="91625"/>
    <lineage>
        <taxon>Eukaryota</taxon>
        <taxon>Fungi</taxon>
        <taxon>Fungi incertae sedis</taxon>
        <taxon>Mucoromycota</taxon>
        <taxon>Mucoromycotina</taxon>
        <taxon>Umbelopsidomycetes</taxon>
        <taxon>Umbelopsidales</taxon>
        <taxon>Umbelopsidaceae</taxon>
        <taxon>Umbelopsis</taxon>
    </lineage>
</organism>
<dbReference type="SUPFAM" id="SSF51735">
    <property type="entry name" value="NAD(P)-binding Rossmann-fold domains"/>
    <property type="match status" value="1"/>
</dbReference>
<keyword evidence="3 5" id="KW-0862">Zinc</keyword>
<comment type="caution">
    <text evidence="7">The sequence shown here is derived from an EMBL/GenBank/DDBJ whole genome shotgun (WGS) entry which is preliminary data.</text>
</comment>
<dbReference type="EMBL" id="JAEPQZ010000001">
    <property type="protein sequence ID" value="KAG2186297.1"/>
    <property type="molecule type" value="Genomic_DNA"/>
</dbReference>
<feature type="domain" description="Enoyl reductase (ER)" evidence="6">
    <location>
        <begin position="9"/>
        <end position="329"/>
    </location>
</feature>
<dbReference type="CDD" id="cd05283">
    <property type="entry name" value="CAD1"/>
    <property type="match status" value="1"/>
</dbReference>
<dbReference type="SMART" id="SM00829">
    <property type="entry name" value="PKS_ER"/>
    <property type="match status" value="1"/>
</dbReference>
<name>A0A8H7Q553_MORIS</name>
<dbReference type="SUPFAM" id="SSF50129">
    <property type="entry name" value="GroES-like"/>
    <property type="match status" value="1"/>
</dbReference>
<dbReference type="Gene3D" id="3.40.50.720">
    <property type="entry name" value="NAD(P)-binding Rossmann-like Domain"/>
    <property type="match status" value="1"/>
</dbReference>
<evidence type="ECO:0000313" key="8">
    <source>
        <dbReference type="Proteomes" id="UP000654370"/>
    </source>
</evidence>
<keyword evidence="2 5" id="KW-0479">Metal-binding</keyword>
<dbReference type="InterPro" id="IPR013149">
    <property type="entry name" value="ADH-like_C"/>
</dbReference>
<dbReference type="FunFam" id="3.40.50.720:FF:000022">
    <property type="entry name" value="Cinnamyl alcohol dehydrogenase"/>
    <property type="match status" value="1"/>
</dbReference>
<dbReference type="PANTHER" id="PTHR42683">
    <property type="entry name" value="ALDEHYDE REDUCTASE"/>
    <property type="match status" value="1"/>
</dbReference>
<dbReference type="InterPro" id="IPR036291">
    <property type="entry name" value="NAD(P)-bd_dom_sf"/>
</dbReference>
<sequence length="333" mass="36308">MVKKIKVLSTVTSSKFKETEIEVPELKSTEVFVKVKSCGVCHTDLYSLDTPGFVAGHETVGTVLEVGHLVTHIQVGDLVGFGYLKEACNNCEQCASGHEIMCPDRTIFPKGIGGFAYHAVFNAHFCYKIPTGIEAKYAGPLMCAGATVFTAFTNYNLKPTDRIGIVGIGGLGHLALQFARAWGCHVVAISSSPDKADEAYSFGAHEAWCSKDFTADYTAKIEQFDYILNTVSGNLPWDDYLTMLKPNGVMVMVGVPEKPVQLHGLPLVIRQLRLTGSLVGGRYDNMKMLNFAARHQIKPKIEEYPMTAEGAAKAVASVKENTARYRAVLVVPH</sequence>
<dbReference type="InterPro" id="IPR011032">
    <property type="entry name" value="GroES-like_sf"/>
</dbReference>
<dbReference type="GO" id="GO:0016616">
    <property type="term" value="F:oxidoreductase activity, acting on the CH-OH group of donors, NAD or NADP as acceptor"/>
    <property type="evidence" value="ECO:0007669"/>
    <property type="project" value="InterPro"/>
</dbReference>
<dbReference type="InterPro" id="IPR047109">
    <property type="entry name" value="CAD-like"/>
</dbReference>
<evidence type="ECO:0000256" key="4">
    <source>
        <dbReference type="ARBA" id="ARBA00023002"/>
    </source>
</evidence>
<dbReference type="Proteomes" id="UP000654370">
    <property type="component" value="Unassembled WGS sequence"/>
</dbReference>
<gene>
    <name evidence="7" type="ORF">INT43_002735</name>
</gene>
<protein>
    <recommendedName>
        <fullName evidence="6">Enoyl reductase (ER) domain-containing protein</fullName>
    </recommendedName>
</protein>
<comment type="cofactor">
    <cofactor evidence="1 5">
        <name>Zn(2+)</name>
        <dbReference type="ChEBI" id="CHEBI:29105"/>
    </cofactor>
</comment>
<dbReference type="GO" id="GO:0008270">
    <property type="term" value="F:zinc ion binding"/>
    <property type="evidence" value="ECO:0007669"/>
    <property type="project" value="InterPro"/>
</dbReference>
<comment type="similarity">
    <text evidence="5">Belongs to the zinc-containing alcohol dehydrogenase family.</text>
</comment>
<dbReference type="InterPro" id="IPR020843">
    <property type="entry name" value="ER"/>
</dbReference>
<dbReference type="PROSITE" id="PS00059">
    <property type="entry name" value="ADH_ZINC"/>
    <property type="match status" value="1"/>
</dbReference>
<evidence type="ECO:0000256" key="5">
    <source>
        <dbReference type="RuleBase" id="RU361277"/>
    </source>
</evidence>
<evidence type="ECO:0000259" key="6">
    <source>
        <dbReference type="SMART" id="SM00829"/>
    </source>
</evidence>
<evidence type="ECO:0000256" key="2">
    <source>
        <dbReference type="ARBA" id="ARBA00022723"/>
    </source>
</evidence>
<keyword evidence="4" id="KW-0560">Oxidoreductase</keyword>